<dbReference type="SUPFAM" id="SSF109604">
    <property type="entry name" value="HD-domain/PDEase-like"/>
    <property type="match status" value="1"/>
</dbReference>
<dbReference type="Pfam" id="PF01966">
    <property type="entry name" value="HD"/>
    <property type="match status" value="1"/>
</dbReference>
<evidence type="ECO:0000313" key="3">
    <source>
        <dbReference type="Proteomes" id="UP000683507"/>
    </source>
</evidence>
<dbReference type="AlphaFoldDB" id="A0A916JLU2"/>
<evidence type="ECO:0000313" key="2">
    <source>
        <dbReference type="EMBL" id="CAG5079633.1"/>
    </source>
</evidence>
<reference evidence="2" key="1">
    <citation type="submission" date="2021-04" db="EMBL/GenBank/DDBJ databases">
        <authorList>
            <person name="Rodrigo-Torres L."/>
            <person name="Arahal R. D."/>
            <person name="Lucena T."/>
        </authorList>
    </citation>
    <scope>NUCLEOTIDE SEQUENCE</scope>
    <source>
        <strain evidence="2">AS29M-1</strain>
    </source>
</reference>
<protein>
    <recommendedName>
        <fullName evidence="1">HD/PDEase domain-containing protein</fullName>
    </recommendedName>
</protein>
<dbReference type="KEGG" id="ptan:CRYO30217_00994"/>
<name>A0A916JLU2_9FLAO</name>
<dbReference type="Gene3D" id="1.10.3210.10">
    <property type="entry name" value="Hypothetical protein af1432"/>
    <property type="match status" value="1"/>
</dbReference>
<gene>
    <name evidence="2" type="ORF">CRYO30217_00994</name>
</gene>
<dbReference type="SMART" id="SM00471">
    <property type="entry name" value="HDc"/>
    <property type="match status" value="1"/>
</dbReference>
<organism evidence="2 3">
    <name type="scientific">Parvicella tangerina</name>
    <dbReference type="NCBI Taxonomy" id="2829795"/>
    <lineage>
        <taxon>Bacteria</taxon>
        <taxon>Pseudomonadati</taxon>
        <taxon>Bacteroidota</taxon>
        <taxon>Flavobacteriia</taxon>
        <taxon>Flavobacteriales</taxon>
        <taxon>Parvicellaceae</taxon>
        <taxon>Parvicella</taxon>
    </lineage>
</organism>
<dbReference type="RefSeq" id="WP_258541214.1">
    <property type="nucleotide sequence ID" value="NZ_OU015584.1"/>
</dbReference>
<keyword evidence="3" id="KW-1185">Reference proteome</keyword>
<accession>A0A916JLU2</accession>
<proteinExistence type="predicted"/>
<feature type="domain" description="HD/PDEase" evidence="1">
    <location>
        <begin position="22"/>
        <end position="135"/>
    </location>
</feature>
<dbReference type="InterPro" id="IPR003607">
    <property type="entry name" value="HD/PDEase_dom"/>
</dbReference>
<dbReference type="EMBL" id="OU015584">
    <property type="protein sequence ID" value="CAG5079633.1"/>
    <property type="molecule type" value="Genomic_DNA"/>
</dbReference>
<dbReference type="InterPro" id="IPR006674">
    <property type="entry name" value="HD_domain"/>
</dbReference>
<dbReference type="CDD" id="cd00077">
    <property type="entry name" value="HDc"/>
    <property type="match status" value="1"/>
</dbReference>
<dbReference type="Proteomes" id="UP000683507">
    <property type="component" value="Chromosome"/>
</dbReference>
<evidence type="ECO:0000259" key="1">
    <source>
        <dbReference type="SMART" id="SM00471"/>
    </source>
</evidence>
<sequence>MDFSEAKDYIVERLIKELPKDLYYHGAHHTFDVVKSVHSLSVAEKLSNADFFVLLTAAYFHDAGYIYRYEHNEPIAVKMARKSLPDFGYSPEQIDVIENIIMATSHSIEPKTKLEMIMCDADHDYFGRHDYQKIAVSLRKELAVYEAEYSDEIWLDMQIKYLENNHRYYTETAIREKQPQKEHRIQVLKNQLDVLVNA</sequence>